<evidence type="ECO:0000256" key="1">
    <source>
        <dbReference type="SAM" id="SignalP"/>
    </source>
</evidence>
<reference evidence="2" key="1">
    <citation type="journal article" date="2014" name="Int. J. Syst. Evol. Microbiol.">
        <title>Complete genome sequence of Corynebacterium casei LMG S-19264T (=DSM 44701T), isolated from a smear-ripened cheese.</title>
        <authorList>
            <consortium name="US DOE Joint Genome Institute (JGI-PGF)"/>
            <person name="Walter F."/>
            <person name="Albersmeier A."/>
            <person name="Kalinowski J."/>
            <person name="Ruckert C."/>
        </authorList>
    </citation>
    <scope>NUCLEOTIDE SEQUENCE</scope>
    <source>
        <strain evidence="2">NBRC 110023</strain>
    </source>
</reference>
<evidence type="ECO:0000313" key="3">
    <source>
        <dbReference type="Proteomes" id="UP001156601"/>
    </source>
</evidence>
<comment type="caution">
    <text evidence="2">The sequence shown here is derived from an EMBL/GenBank/DDBJ whole genome shotgun (WGS) entry which is preliminary data.</text>
</comment>
<name>A0AA37SY56_9ALTE</name>
<dbReference type="EMBL" id="BSOT01000005">
    <property type="protein sequence ID" value="GLR71197.1"/>
    <property type="molecule type" value="Genomic_DNA"/>
</dbReference>
<gene>
    <name evidence="2" type="ORF">GCM10007852_21050</name>
</gene>
<sequence length="179" mass="21081">MNKRKLTCAVMFTAMFTSSVVLADEEENYVSEIDNGKVSIEWVKPKEFHDVIPSGHISPRPKYRKFVFNRLHKHFEKLSEKLPEGYALELLVTDLDMAGDTRRNFNNVRVLQRIDIPRMEFSYQLKDANGSIVSNNQVKIKDMNFLDGLSTIQRHRALFYEREMISEWFEKEFKQVINS</sequence>
<accession>A0AA37SY56</accession>
<keyword evidence="1" id="KW-0732">Signal</keyword>
<protein>
    <recommendedName>
        <fullName evidence="4">DUF3016 domain-containing protein</fullName>
    </recommendedName>
</protein>
<dbReference type="RefSeq" id="WP_284217491.1">
    <property type="nucleotide sequence ID" value="NZ_BSOT01000005.1"/>
</dbReference>
<organism evidence="2 3">
    <name type="scientific">Agaribacter marinus</name>
    <dbReference type="NCBI Taxonomy" id="1431249"/>
    <lineage>
        <taxon>Bacteria</taxon>
        <taxon>Pseudomonadati</taxon>
        <taxon>Pseudomonadota</taxon>
        <taxon>Gammaproteobacteria</taxon>
        <taxon>Alteromonadales</taxon>
        <taxon>Alteromonadaceae</taxon>
        <taxon>Agaribacter</taxon>
    </lineage>
</organism>
<dbReference type="Pfam" id="PF11454">
    <property type="entry name" value="DUF3016"/>
    <property type="match status" value="1"/>
</dbReference>
<dbReference type="Proteomes" id="UP001156601">
    <property type="component" value="Unassembled WGS sequence"/>
</dbReference>
<feature type="chain" id="PRO_5041464458" description="DUF3016 domain-containing protein" evidence="1">
    <location>
        <begin position="24"/>
        <end position="179"/>
    </location>
</feature>
<evidence type="ECO:0008006" key="4">
    <source>
        <dbReference type="Google" id="ProtNLM"/>
    </source>
</evidence>
<keyword evidence="3" id="KW-1185">Reference proteome</keyword>
<evidence type="ECO:0000313" key="2">
    <source>
        <dbReference type="EMBL" id="GLR71197.1"/>
    </source>
</evidence>
<reference evidence="2" key="2">
    <citation type="submission" date="2023-01" db="EMBL/GenBank/DDBJ databases">
        <title>Draft genome sequence of Agaribacter marinus strain NBRC 110023.</title>
        <authorList>
            <person name="Sun Q."/>
            <person name="Mori K."/>
        </authorList>
    </citation>
    <scope>NUCLEOTIDE SEQUENCE</scope>
    <source>
        <strain evidence="2">NBRC 110023</strain>
    </source>
</reference>
<dbReference type="AlphaFoldDB" id="A0AA37SY56"/>
<proteinExistence type="predicted"/>
<feature type="signal peptide" evidence="1">
    <location>
        <begin position="1"/>
        <end position="23"/>
    </location>
</feature>
<dbReference type="InterPro" id="IPR021557">
    <property type="entry name" value="DUF3016"/>
</dbReference>